<dbReference type="Pfam" id="PF08239">
    <property type="entry name" value="SH3_3"/>
    <property type="match status" value="1"/>
</dbReference>
<comment type="caution">
    <text evidence="3">The sequence shown here is derived from an EMBL/GenBank/DDBJ whole genome shotgun (WGS) entry which is preliminary data.</text>
</comment>
<dbReference type="RefSeq" id="WP_241275257.1">
    <property type="nucleotide sequence ID" value="NZ_JAKZGS010000009.1"/>
</dbReference>
<dbReference type="PANTHER" id="PTHR21666:SF268">
    <property type="entry name" value="PEPTIDASE M23 DOMAIN-CONTAINING PROTEIN"/>
    <property type="match status" value="1"/>
</dbReference>
<dbReference type="Gene3D" id="2.30.30.40">
    <property type="entry name" value="SH3 Domains"/>
    <property type="match status" value="1"/>
</dbReference>
<feature type="domain" description="SH3b" evidence="2">
    <location>
        <begin position="316"/>
        <end position="378"/>
    </location>
</feature>
<keyword evidence="1" id="KW-0732">Signal</keyword>
<dbReference type="Proteomes" id="UP001165488">
    <property type="component" value="Unassembled WGS sequence"/>
</dbReference>
<accession>A0ABS9URD6</accession>
<evidence type="ECO:0000313" key="3">
    <source>
        <dbReference type="EMBL" id="MCH7398755.1"/>
    </source>
</evidence>
<reference evidence="3" key="1">
    <citation type="submission" date="2022-03" db="EMBL/GenBank/DDBJ databases">
        <title>De novo assembled genomes of Belliella spp. (Cyclobacteriaceae) strains.</title>
        <authorList>
            <person name="Szabo A."/>
            <person name="Korponai K."/>
            <person name="Felfoldi T."/>
        </authorList>
    </citation>
    <scope>NUCLEOTIDE SEQUENCE</scope>
    <source>
        <strain evidence="3">DSM 107340</strain>
    </source>
</reference>
<dbReference type="InterPro" id="IPR003646">
    <property type="entry name" value="SH3-like_bac-type"/>
</dbReference>
<feature type="chain" id="PRO_5047135177" evidence="1">
    <location>
        <begin position="19"/>
        <end position="435"/>
    </location>
</feature>
<name>A0ABS9URD6_9BACT</name>
<evidence type="ECO:0000256" key="1">
    <source>
        <dbReference type="SAM" id="SignalP"/>
    </source>
</evidence>
<organism evidence="3 4">
    <name type="scientific">Belliella calami</name>
    <dbReference type="NCBI Taxonomy" id="2923436"/>
    <lineage>
        <taxon>Bacteria</taxon>
        <taxon>Pseudomonadati</taxon>
        <taxon>Bacteroidota</taxon>
        <taxon>Cytophagia</taxon>
        <taxon>Cytophagales</taxon>
        <taxon>Cyclobacteriaceae</taxon>
        <taxon>Belliella</taxon>
    </lineage>
</organism>
<proteinExistence type="predicted"/>
<feature type="signal peptide" evidence="1">
    <location>
        <begin position="1"/>
        <end position="18"/>
    </location>
</feature>
<keyword evidence="4" id="KW-1185">Reference proteome</keyword>
<dbReference type="Pfam" id="PF01551">
    <property type="entry name" value="Peptidase_M23"/>
    <property type="match status" value="1"/>
</dbReference>
<evidence type="ECO:0000259" key="2">
    <source>
        <dbReference type="SMART" id="SM00287"/>
    </source>
</evidence>
<dbReference type="Gene3D" id="2.70.70.10">
    <property type="entry name" value="Glucose Permease (Domain IIA)"/>
    <property type="match status" value="1"/>
</dbReference>
<sequence>MKTISTALLLIFSALLFSCNGTKIDKLLGSSSPYKDYENSLKNAGMESYALGKDWIEAGEKALLNPSSISLPYQEVTRFENANPQAVFLEYSVTEGQEIEIKVEQISQQSGMVFIDVFEKTDESQKNIHFAKEQHSIKYKVTKSGIHGVRVQPELFRGGIIQIAVTYNASLAFPIEGKNHQSIGSFFGVARDGGARKHEGVDVFAPRGTPVVAVTEGRVSRVGSNRLGGKTVSIAASGYSYYFAHLDSQLVSIGQKIKPGDTLGLVGNTGNAITTPPHLHFGIYKSGRGAVDPLPFLASAKELAEPNFSDSIDLGGPHKIIVPKANLRQEPNTQSSTITQLTNNTIVFALAKTSDWYRVKLPDGENGYLHQNLLSSNLPPLSKIDMSNTISLKEDFLNENTFPSDLIGKEAEIIGEFGSYKMLKSESGAFYWTID</sequence>
<dbReference type="InterPro" id="IPR011055">
    <property type="entry name" value="Dup_hybrid_motif"/>
</dbReference>
<protein>
    <submittedName>
        <fullName evidence="3">M23 family metallopeptidase</fullName>
    </submittedName>
</protein>
<dbReference type="SMART" id="SM00287">
    <property type="entry name" value="SH3b"/>
    <property type="match status" value="1"/>
</dbReference>
<evidence type="ECO:0000313" key="4">
    <source>
        <dbReference type="Proteomes" id="UP001165488"/>
    </source>
</evidence>
<gene>
    <name evidence="3" type="ORF">MM236_12190</name>
</gene>
<dbReference type="InterPro" id="IPR016047">
    <property type="entry name" value="M23ase_b-sheet_dom"/>
</dbReference>
<dbReference type="CDD" id="cd12797">
    <property type="entry name" value="M23_peptidase"/>
    <property type="match status" value="1"/>
</dbReference>
<dbReference type="InterPro" id="IPR050570">
    <property type="entry name" value="Cell_wall_metabolism_enzyme"/>
</dbReference>
<dbReference type="SUPFAM" id="SSF51261">
    <property type="entry name" value="Duplicated hybrid motif"/>
    <property type="match status" value="1"/>
</dbReference>
<dbReference type="PROSITE" id="PS51257">
    <property type="entry name" value="PROKAR_LIPOPROTEIN"/>
    <property type="match status" value="1"/>
</dbReference>
<dbReference type="EMBL" id="JAKZGS010000009">
    <property type="protein sequence ID" value="MCH7398755.1"/>
    <property type="molecule type" value="Genomic_DNA"/>
</dbReference>
<dbReference type="PANTHER" id="PTHR21666">
    <property type="entry name" value="PEPTIDASE-RELATED"/>
    <property type="match status" value="1"/>
</dbReference>